<dbReference type="STRING" id="443156.SAMN04489867_3693"/>
<comment type="subcellular location">
    <subcellularLocation>
        <location evidence="1">Cell membrane</location>
        <topology evidence="1">Multi-pass membrane protein</topology>
    </subcellularLocation>
</comment>
<feature type="transmembrane region" description="Helical" evidence="5">
    <location>
        <begin position="381"/>
        <end position="406"/>
    </location>
</feature>
<feature type="transmembrane region" description="Helical" evidence="5">
    <location>
        <begin position="412"/>
        <end position="431"/>
    </location>
</feature>
<evidence type="ECO:0000256" key="2">
    <source>
        <dbReference type="ARBA" id="ARBA00022692"/>
    </source>
</evidence>
<reference evidence="8" key="1">
    <citation type="submission" date="2016-10" db="EMBL/GenBank/DDBJ databases">
        <authorList>
            <person name="Varghese N."/>
            <person name="Submissions S."/>
        </authorList>
    </citation>
    <scope>NUCLEOTIDE SEQUENCE [LARGE SCALE GENOMIC DNA]</scope>
    <source>
        <strain evidence="8">DSM 22329</strain>
    </source>
</reference>
<evidence type="ECO:0000256" key="4">
    <source>
        <dbReference type="ARBA" id="ARBA00023136"/>
    </source>
</evidence>
<evidence type="ECO:0000313" key="8">
    <source>
        <dbReference type="Proteomes" id="UP000199077"/>
    </source>
</evidence>
<proteinExistence type="predicted"/>
<feature type="transmembrane region" description="Helical" evidence="5">
    <location>
        <begin position="185"/>
        <end position="205"/>
    </location>
</feature>
<dbReference type="PANTHER" id="PTHR23518:SF2">
    <property type="entry name" value="MAJOR FACILITATOR SUPERFAMILY TRANSPORTER"/>
    <property type="match status" value="1"/>
</dbReference>
<keyword evidence="3 5" id="KW-1133">Transmembrane helix</keyword>
<feature type="transmembrane region" description="Helical" evidence="5">
    <location>
        <begin position="256"/>
        <end position="279"/>
    </location>
</feature>
<evidence type="ECO:0000259" key="6">
    <source>
        <dbReference type="PROSITE" id="PS50850"/>
    </source>
</evidence>
<dbReference type="PROSITE" id="PS50850">
    <property type="entry name" value="MFS"/>
    <property type="match status" value="1"/>
</dbReference>
<sequence length="441" mass="45041">MYLADRHRPVASRAPGSRRARGPVARTVILLGLVSLVTDISSESAQAVLPLYLTAGLGLSPLAYGLVDGTYSAASVVVRYLGGWLADRFDRPKPVALAGYSLSALARTVLLWTPGAGVVAAVLGVDRLGKGLRTAPRDVLIAASSDPASLGRSFGVHRALDTTGAMLGPLIAFVALWAVPEDYRLVFVISLAAAVIGVALLALLVPDLRPTRASATTATAATAAAAKATDAATTAGPDSTVAEQPRPTLRMLAQPGFARLVAAAALLGLLTLSDAFVYLVLQDRNDLAAQWFPLLFVGTNLAYLALAVPFGRVADWLGRGRVMVLGHAFLVGAYVCASGPTGSLVVGAGCLLLLGAFYASTDGVLAAAASSVVRPQVRGSAIATAQSAVALSRLGAALVFGAAWTLVGPGRAVLLMAALLAVAVPAAWLVLRPAMLTGATR</sequence>
<evidence type="ECO:0000256" key="1">
    <source>
        <dbReference type="ARBA" id="ARBA00004651"/>
    </source>
</evidence>
<accession>A0A1H0V6G3</accession>
<dbReference type="CDD" id="cd17370">
    <property type="entry name" value="MFS_MJ1317_like"/>
    <property type="match status" value="1"/>
</dbReference>
<feature type="domain" description="Major facilitator superfamily (MFS) profile" evidence="6">
    <location>
        <begin position="27"/>
        <end position="435"/>
    </location>
</feature>
<organism evidence="7 8">
    <name type="scientific">Pedococcus dokdonensis</name>
    <dbReference type="NCBI Taxonomy" id="443156"/>
    <lineage>
        <taxon>Bacteria</taxon>
        <taxon>Bacillati</taxon>
        <taxon>Actinomycetota</taxon>
        <taxon>Actinomycetes</taxon>
        <taxon>Micrococcales</taxon>
        <taxon>Intrasporangiaceae</taxon>
        <taxon>Pedococcus</taxon>
    </lineage>
</organism>
<dbReference type="EMBL" id="LT629711">
    <property type="protein sequence ID" value="SDP73951.1"/>
    <property type="molecule type" value="Genomic_DNA"/>
</dbReference>
<dbReference type="RefSeq" id="WP_231961356.1">
    <property type="nucleotide sequence ID" value="NZ_LT629711.1"/>
</dbReference>
<dbReference type="GO" id="GO:0005886">
    <property type="term" value="C:plasma membrane"/>
    <property type="evidence" value="ECO:0007669"/>
    <property type="project" value="UniProtKB-SubCell"/>
</dbReference>
<dbReference type="InterPro" id="IPR011701">
    <property type="entry name" value="MFS"/>
</dbReference>
<dbReference type="Proteomes" id="UP000199077">
    <property type="component" value="Chromosome I"/>
</dbReference>
<dbReference type="SUPFAM" id="SSF103473">
    <property type="entry name" value="MFS general substrate transporter"/>
    <property type="match status" value="1"/>
</dbReference>
<dbReference type="AlphaFoldDB" id="A0A1H0V6G3"/>
<keyword evidence="4 5" id="KW-0472">Membrane</keyword>
<evidence type="ECO:0000313" key="7">
    <source>
        <dbReference type="EMBL" id="SDP73951.1"/>
    </source>
</evidence>
<evidence type="ECO:0000256" key="3">
    <source>
        <dbReference type="ARBA" id="ARBA00022989"/>
    </source>
</evidence>
<dbReference type="InterPro" id="IPR020846">
    <property type="entry name" value="MFS_dom"/>
</dbReference>
<name>A0A1H0V6G3_9MICO</name>
<dbReference type="Pfam" id="PF07690">
    <property type="entry name" value="MFS_1"/>
    <property type="match status" value="1"/>
</dbReference>
<feature type="transmembrane region" description="Helical" evidence="5">
    <location>
        <begin position="346"/>
        <end position="369"/>
    </location>
</feature>
<dbReference type="Gene3D" id="1.20.1250.20">
    <property type="entry name" value="MFS general substrate transporter like domains"/>
    <property type="match status" value="1"/>
</dbReference>
<keyword evidence="8" id="KW-1185">Reference proteome</keyword>
<protein>
    <submittedName>
        <fullName evidence="7">Sugar phosphate permease</fullName>
    </submittedName>
</protein>
<gene>
    <name evidence="7" type="ORF">SAMN04489867_3693</name>
</gene>
<dbReference type="GO" id="GO:0022857">
    <property type="term" value="F:transmembrane transporter activity"/>
    <property type="evidence" value="ECO:0007669"/>
    <property type="project" value="InterPro"/>
</dbReference>
<evidence type="ECO:0000256" key="5">
    <source>
        <dbReference type="SAM" id="Phobius"/>
    </source>
</evidence>
<keyword evidence="2 5" id="KW-0812">Transmembrane</keyword>
<dbReference type="PANTHER" id="PTHR23518">
    <property type="entry name" value="C-METHYLTRANSFERASE"/>
    <property type="match status" value="1"/>
</dbReference>
<feature type="transmembrane region" description="Helical" evidence="5">
    <location>
        <begin position="159"/>
        <end position="179"/>
    </location>
</feature>
<feature type="transmembrane region" description="Helical" evidence="5">
    <location>
        <begin position="322"/>
        <end position="340"/>
    </location>
</feature>
<feature type="transmembrane region" description="Helical" evidence="5">
    <location>
        <begin position="291"/>
        <end position="310"/>
    </location>
</feature>
<dbReference type="InterPro" id="IPR036259">
    <property type="entry name" value="MFS_trans_sf"/>
</dbReference>